<dbReference type="Pfam" id="PF02445">
    <property type="entry name" value="NadA"/>
    <property type="match status" value="1"/>
</dbReference>
<evidence type="ECO:0000256" key="4">
    <source>
        <dbReference type="ARBA" id="ARBA00022642"/>
    </source>
</evidence>
<feature type="binding site" evidence="9">
    <location>
        <position position="186"/>
    </location>
    <ligand>
        <name>[4Fe-4S] cluster</name>
        <dbReference type="ChEBI" id="CHEBI:49883"/>
    </ligand>
</feature>
<dbReference type="NCBIfam" id="NF006878">
    <property type="entry name" value="PRK09375.1-2"/>
    <property type="match status" value="1"/>
</dbReference>
<dbReference type="RefSeq" id="WP_012507651.1">
    <property type="nucleotide sequence ID" value="NC_011060.1"/>
</dbReference>
<dbReference type="SUPFAM" id="SSF142754">
    <property type="entry name" value="NadA-like"/>
    <property type="match status" value="1"/>
</dbReference>
<evidence type="ECO:0000313" key="10">
    <source>
        <dbReference type="EMBL" id="ACF43156.1"/>
    </source>
</evidence>
<evidence type="ECO:0000256" key="7">
    <source>
        <dbReference type="ARBA" id="ARBA00023004"/>
    </source>
</evidence>
<feature type="binding site" evidence="9">
    <location>
        <position position="143"/>
    </location>
    <ligand>
        <name>iminosuccinate</name>
        <dbReference type="ChEBI" id="CHEBI:77875"/>
    </ligand>
</feature>
<keyword evidence="8 9" id="KW-0411">Iron-sulfur</keyword>
<evidence type="ECO:0000256" key="9">
    <source>
        <dbReference type="HAMAP-Rule" id="MF_00568"/>
    </source>
</evidence>
<dbReference type="GO" id="GO:0008987">
    <property type="term" value="F:quinolinate synthetase A activity"/>
    <property type="evidence" value="ECO:0007669"/>
    <property type="project" value="UniProtKB-UniRule"/>
</dbReference>
<keyword evidence="5 9" id="KW-0808">Transferase</keyword>
<keyword evidence="3 9" id="KW-0004">4Fe-4S</keyword>
<dbReference type="HAMAP" id="MF_00568">
    <property type="entry name" value="NadA_type2"/>
    <property type="match status" value="1"/>
</dbReference>
<evidence type="ECO:0000256" key="1">
    <source>
        <dbReference type="ARBA" id="ARBA00005065"/>
    </source>
</evidence>
<comment type="similarity">
    <text evidence="9">Belongs to the quinolinate synthase family. Type 2 subfamily.</text>
</comment>
<comment type="subcellular location">
    <subcellularLocation>
        <location evidence="9">Cytoplasm</location>
    </subcellularLocation>
</comment>
<evidence type="ECO:0000313" key="11">
    <source>
        <dbReference type="Proteomes" id="UP000002724"/>
    </source>
</evidence>
<gene>
    <name evidence="9" type="primary">nadA</name>
    <name evidence="10" type="ordered locus">Ppha_0868</name>
</gene>
<reference evidence="10 11" key="1">
    <citation type="submission" date="2008-06" db="EMBL/GenBank/DDBJ databases">
        <title>Complete sequence of Pelodictyon phaeoclathratiforme BU-1.</title>
        <authorList>
            <consortium name="US DOE Joint Genome Institute"/>
            <person name="Lucas S."/>
            <person name="Copeland A."/>
            <person name="Lapidus A."/>
            <person name="Glavina del Rio T."/>
            <person name="Dalin E."/>
            <person name="Tice H."/>
            <person name="Bruce D."/>
            <person name="Goodwin L."/>
            <person name="Pitluck S."/>
            <person name="Schmutz J."/>
            <person name="Larimer F."/>
            <person name="Land M."/>
            <person name="Hauser L."/>
            <person name="Kyrpides N."/>
            <person name="Mikhailova N."/>
            <person name="Liu Z."/>
            <person name="Li T."/>
            <person name="Zhao F."/>
            <person name="Overmann J."/>
            <person name="Bryant D.A."/>
            <person name="Richardson P."/>
        </authorList>
    </citation>
    <scope>NUCLEOTIDE SEQUENCE [LARGE SCALE GENOMIC DNA]</scope>
    <source>
        <strain evidence="11">DSM 5477 / BU-1</strain>
    </source>
</reference>
<dbReference type="GO" id="GO:0032259">
    <property type="term" value="P:methylation"/>
    <property type="evidence" value="ECO:0007669"/>
    <property type="project" value="UniProtKB-KW"/>
</dbReference>
<keyword evidence="6 9" id="KW-0479">Metal-binding</keyword>
<dbReference type="OrthoDB" id="9801204at2"/>
<dbReference type="GO" id="GO:0034628">
    <property type="term" value="P:'de novo' NAD+ biosynthetic process from L-aspartate"/>
    <property type="evidence" value="ECO:0007669"/>
    <property type="project" value="TreeGrafter"/>
</dbReference>
<evidence type="ECO:0000256" key="5">
    <source>
        <dbReference type="ARBA" id="ARBA00022679"/>
    </source>
</evidence>
<feature type="binding site" evidence="9">
    <location>
        <position position="100"/>
    </location>
    <ligand>
        <name>[4Fe-4S] cluster</name>
        <dbReference type="ChEBI" id="CHEBI:49883"/>
    </ligand>
</feature>
<dbReference type="GO" id="GO:0051539">
    <property type="term" value="F:4 iron, 4 sulfur cluster binding"/>
    <property type="evidence" value="ECO:0007669"/>
    <property type="project" value="UniProtKB-KW"/>
</dbReference>
<dbReference type="STRING" id="324925.Ppha_0868"/>
<sequence>MTRDIAPASSASAPLSHEELFRRINALKKEMNALILAHYYTLPEIQQVADIVGDSLALARAAEKNNADVIVFAGVYFMAETAKILNPGKTVLMPDAHAGCPLADSCPEEAFRRFKAGYPGAIVITYINSTAEIKALSDITCTSSNAEQIIRQIPATQQIIFGPDKNLGGYIAKKLNREMILWPGCCYVHDAFSEAVILKACQEQPDAELIAHPECREEVLRHAAFIGSTKALLEYTVSSAANTFIVATEPGILYEMQQQSPQKTFIPAPKDSKNPRSLCTQMKQNSLEKLYQCMLDRKPEIIIDETLRLASLGSIRRMLDMSPA</sequence>
<organism evidence="10 11">
    <name type="scientific">Pelodictyon phaeoclathratiforme (strain DSM 5477 / BU-1)</name>
    <dbReference type="NCBI Taxonomy" id="324925"/>
    <lineage>
        <taxon>Bacteria</taxon>
        <taxon>Pseudomonadati</taxon>
        <taxon>Chlorobiota</taxon>
        <taxon>Chlorobiia</taxon>
        <taxon>Chlorobiales</taxon>
        <taxon>Chlorobiaceae</taxon>
        <taxon>Chlorobium/Pelodictyon group</taxon>
        <taxon>Pelodictyon</taxon>
    </lineage>
</organism>
<evidence type="ECO:0000256" key="8">
    <source>
        <dbReference type="ARBA" id="ARBA00023014"/>
    </source>
</evidence>
<dbReference type="GO" id="GO:0005829">
    <property type="term" value="C:cytosol"/>
    <property type="evidence" value="ECO:0007669"/>
    <property type="project" value="TreeGrafter"/>
</dbReference>
<proteinExistence type="inferred from homology"/>
<feature type="binding site" evidence="9">
    <location>
        <position position="55"/>
    </location>
    <ligand>
        <name>iminosuccinate</name>
        <dbReference type="ChEBI" id="CHEBI:77875"/>
    </ligand>
</feature>
<dbReference type="Proteomes" id="UP000002724">
    <property type="component" value="Chromosome"/>
</dbReference>
<dbReference type="InterPro" id="IPR036094">
    <property type="entry name" value="NadA_sf"/>
</dbReference>
<keyword evidence="11" id="KW-1185">Reference proteome</keyword>
<comment type="function">
    <text evidence="9">Catalyzes the condensation of iminoaspartate with dihydroxyacetone phosphate to form quinolinate.</text>
</comment>
<keyword evidence="10" id="KW-0489">Methyltransferase</keyword>
<dbReference type="eggNOG" id="COG0379">
    <property type="taxonomic scope" value="Bacteria"/>
</dbReference>
<keyword evidence="9" id="KW-0963">Cytoplasm</keyword>
<protein>
    <recommendedName>
        <fullName evidence="2 9">Quinolinate synthase</fullName>
        <ecNumber evidence="2 9">2.5.1.72</ecNumber>
    </recommendedName>
</protein>
<feature type="binding site" evidence="9">
    <location>
        <position position="38"/>
    </location>
    <ligand>
        <name>iminosuccinate</name>
        <dbReference type="ChEBI" id="CHEBI:77875"/>
    </ligand>
</feature>
<dbReference type="KEGG" id="pph:Ppha_0868"/>
<dbReference type="InterPro" id="IPR023066">
    <property type="entry name" value="Quinolinate_synth_type2"/>
</dbReference>
<feature type="binding site" evidence="9">
    <location>
        <position position="229"/>
    </location>
    <ligand>
        <name>iminosuccinate</name>
        <dbReference type="ChEBI" id="CHEBI:77875"/>
    </ligand>
</feature>
<keyword evidence="4 9" id="KW-0662">Pyridine nucleotide biosynthesis</keyword>
<feature type="binding site" evidence="9">
    <location>
        <position position="279"/>
    </location>
    <ligand>
        <name>[4Fe-4S] cluster</name>
        <dbReference type="ChEBI" id="CHEBI:49883"/>
    </ligand>
</feature>
<dbReference type="Gene3D" id="3.40.50.10800">
    <property type="entry name" value="NadA-like"/>
    <property type="match status" value="3"/>
</dbReference>
<dbReference type="PANTHER" id="PTHR30573">
    <property type="entry name" value="QUINOLINATE SYNTHETASE A"/>
    <property type="match status" value="1"/>
</dbReference>
<dbReference type="UniPathway" id="UPA00253">
    <property type="reaction ID" value="UER00327"/>
</dbReference>
<dbReference type="EC" id="2.5.1.72" evidence="2 9"/>
<evidence type="ECO:0000256" key="6">
    <source>
        <dbReference type="ARBA" id="ARBA00022723"/>
    </source>
</evidence>
<name>B4SF09_PELPB</name>
<dbReference type="EMBL" id="CP001110">
    <property type="protein sequence ID" value="ACF43156.1"/>
    <property type="molecule type" value="Genomic_DNA"/>
</dbReference>
<dbReference type="NCBIfam" id="TIGR00550">
    <property type="entry name" value="nadA"/>
    <property type="match status" value="1"/>
</dbReference>
<dbReference type="AlphaFoldDB" id="B4SF09"/>
<evidence type="ECO:0000256" key="3">
    <source>
        <dbReference type="ARBA" id="ARBA00022485"/>
    </source>
</evidence>
<feature type="binding site" evidence="9">
    <location>
        <begin position="126"/>
        <end position="128"/>
    </location>
    <ligand>
        <name>iminosuccinate</name>
        <dbReference type="ChEBI" id="CHEBI:77875"/>
    </ligand>
</feature>
<comment type="catalytic activity">
    <reaction evidence="9">
        <text>iminosuccinate + dihydroxyacetone phosphate = quinolinate + phosphate + 2 H2O + H(+)</text>
        <dbReference type="Rhea" id="RHEA:25888"/>
        <dbReference type="ChEBI" id="CHEBI:15377"/>
        <dbReference type="ChEBI" id="CHEBI:15378"/>
        <dbReference type="ChEBI" id="CHEBI:29959"/>
        <dbReference type="ChEBI" id="CHEBI:43474"/>
        <dbReference type="ChEBI" id="CHEBI:57642"/>
        <dbReference type="ChEBI" id="CHEBI:77875"/>
        <dbReference type="EC" id="2.5.1.72"/>
    </reaction>
</comment>
<dbReference type="GO" id="GO:0046872">
    <property type="term" value="F:metal ion binding"/>
    <property type="evidence" value="ECO:0007669"/>
    <property type="project" value="UniProtKB-KW"/>
</dbReference>
<dbReference type="GO" id="GO:0008168">
    <property type="term" value="F:methyltransferase activity"/>
    <property type="evidence" value="ECO:0007669"/>
    <property type="project" value="UniProtKB-KW"/>
</dbReference>
<comment type="cofactor">
    <cofactor evidence="9">
        <name>[4Fe-4S] cluster</name>
        <dbReference type="ChEBI" id="CHEBI:49883"/>
    </cofactor>
    <text evidence="9">Binds 1 [4Fe-4S] cluster per subunit.</text>
</comment>
<comment type="pathway">
    <text evidence="1 9">Cofactor biosynthesis; NAD(+) biosynthesis; quinolinate from iminoaspartate: step 1/1.</text>
</comment>
<evidence type="ECO:0000256" key="2">
    <source>
        <dbReference type="ARBA" id="ARBA00012669"/>
    </source>
</evidence>
<dbReference type="InterPro" id="IPR003473">
    <property type="entry name" value="NadA"/>
</dbReference>
<dbReference type="PANTHER" id="PTHR30573:SF0">
    <property type="entry name" value="QUINOLINATE SYNTHASE, CHLOROPLASTIC"/>
    <property type="match status" value="1"/>
</dbReference>
<accession>B4SF09</accession>
<keyword evidence="7 9" id="KW-0408">Iron</keyword>
<dbReference type="HOGENOM" id="CLU_047382_1_0_10"/>
<feature type="binding site" evidence="9">
    <location>
        <begin position="212"/>
        <end position="214"/>
    </location>
    <ligand>
        <name>iminosuccinate</name>
        <dbReference type="ChEBI" id="CHEBI:77875"/>
    </ligand>
</feature>